<dbReference type="EMBL" id="LMZQ01000003">
    <property type="protein sequence ID" value="KRT17405.1"/>
    <property type="molecule type" value="Genomic_DNA"/>
</dbReference>
<name>A0A0T5VUC0_9SPHI</name>
<evidence type="ECO:0000256" key="1">
    <source>
        <dbReference type="SAM" id="MobiDB-lite"/>
    </source>
</evidence>
<gene>
    <name evidence="2" type="ORF">ASU31_06975</name>
</gene>
<comment type="caution">
    <text evidence="2">The sequence shown here is derived from an EMBL/GenBank/DDBJ whole genome shotgun (WGS) entry which is preliminary data.</text>
</comment>
<evidence type="ECO:0000313" key="2">
    <source>
        <dbReference type="EMBL" id="KRT17405.1"/>
    </source>
</evidence>
<dbReference type="Proteomes" id="UP000051950">
    <property type="component" value="Unassembled WGS sequence"/>
</dbReference>
<organism evidence="2 3">
    <name type="scientific">Pedobacter ginsenosidimutans</name>
    <dbReference type="NCBI Taxonomy" id="687842"/>
    <lineage>
        <taxon>Bacteria</taxon>
        <taxon>Pseudomonadati</taxon>
        <taxon>Bacteroidota</taxon>
        <taxon>Sphingobacteriia</taxon>
        <taxon>Sphingobacteriales</taxon>
        <taxon>Sphingobacteriaceae</taxon>
        <taxon>Pedobacter</taxon>
    </lineage>
</organism>
<protein>
    <submittedName>
        <fullName evidence="2">Uncharacterized protein</fullName>
    </submittedName>
</protein>
<feature type="region of interest" description="Disordered" evidence="1">
    <location>
        <begin position="16"/>
        <end position="38"/>
    </location>
</feature>
<proteinExistence type="predicted"/>
<accession>A0A0T5VUC0</accession>
<feature type="compositionally biased region" description="Basic and acidic residues" evidence="1">
    <location>
        <begin position="23"/>
        <end position="38"/>
    </location>
</feature>
<dbReference type="AlphaFoldDB" id="A0A0T5VUC0"/>
<dbReference type="STRING" id="687842.ASU31_06975"/>
<keyword evidence="3" id="KW-1185">Reference proteome</keyword>
<sequence length="63" mass="7397">MHSSKIFIFKSITFPKNHQPRLTKPDRSEHRTQRGKADGRTFETDALRTLLFKKVINYFSAVC</sequence>
<reference evidence="2 3" key="1">
    <citation type="submission" date="2015-11" db="EMBL/GenBank/DDBJ databases">
        <title>Sequence of Pedobacter ginsenosidimutans.</title>
        <authorList>
            <person name="Carson E."/>
            <person name="Keyser V."/>
            <person name="Newman J."/>
            <person name="Miller J."/>
        </authorList>
    </citation>
    <scope>NUCLEOTIDE SEQUENCE [LARGE SCALE GENOMIC DNA]</scope>
    <source>
        <strain evidence="2 3">KACC 14530</strain>
    </source>
</reference>
<evidence type="ECO:0000313" key="3">
    <source>
        <dbReference type="Proteomes" id="UP000051950"/>
    </source>
</evidence>